<dbReference type="PROSITE" id="PS00236">
    <property type="entry name" value="NEUROTR_ION_CHANNEL"/>
    <property type="match status" value="1"/>
</dbReference>
<dbReference type="FunFam" id="1.20.58.390:FF:000001">
    <property type="entry name" value="Neuronal nicotinic acetylcholine receptor subunit 3"/>
    <property type="match status" value="1"/>
</dbReference>
<feature type="domain" description="Neurotransmitter-gated ion-channel transmembrane" evidence="18">
    <location>
        <begin position="244"/>
        <end position="480"/>
    </location>
</feature>
<evidence type="ECO:0000256" key="6">
    <source>
        <dbReference type="ARBA" id="ARBA00023018"/>
    </source>
</evidence>
<dbReference type="SUPFAM" id="SSF90112">
    <property type="entry name" value="Neurotransmitter-gated ion-channel transmembrane pore"/>
    <property type="match status" value="1"/>
</dbReference>
<dbReference type="InterPro" id="IPR036734">
    <property type="entry name" value="Neur_chan_lig-bd_sf"/>
</dbReference>
<keyword evidence="12" id="KW-0628">Postsynaptic cell membrane</keyword>
<dbReference type="SUPFAM" id="SSF63712">
    <property type="entry name" value="Nicotinic receptor ligand binding domain-like"/>
    <property type="match status" value="1"/>
</dbReference>
<dbReference type="FunFam" id="2.70.170.10:FF:000044">
    <property type="entry name" value="AcetylCholine Receptor"/>
    <property type="match status" value="1"/>
</dbReference>
<dbReference type="GO" id="GO:0004888">
    <property type="term" value="F:transmembrane signaling receptor activity"/>
    <property type="evidence" value="ECO:0007669"/>
    <property type="project" value="InterPro"/>
</dbReference>
<comment type="subcellular location">
    <subcellularLocation>
        <location evidence="15">Postsynaptic cell membrane</location>
        <topology evidence="15">Multi-pass membrane protein</topology>
    </subcellularLocation>
</comment>
<dbReference type="GO" id="GO:0045211">
    <property type="term" value="C:postsynaptic membrane"/>
    <property type="evidence" value="ECO:0007669"/>
    <property type="project" value="UniProtKB-SubCell"/>
</dbReference>
<evidence type="ECO:0000259" key="17">
    <source>
        <dbReference type="Pfam" id="PF02931"/>
    </source>
</evidence>
<dbReference type="PRINTS" id="PR00254">
    <property type="entry name" value="NICOTINICR"/>
</dbReference>
<dbReference type="InterPro" id="IPR036719">
    <property type="entry name" value="Neuro-gated_channel_TM_sf"/>
</dbReference>
<dbReference type="Gene3D" id="2.70.170.10">
    <property type="entry name" value="Neurotransmitter-gated ion-channel ligand-binding domain"/>
    <property type="match status" value="1"/>
</dbReference>
<dbReference type="InterPro" id="IPR006029">
    <property type="entry name" value="Neurotrans-gated_channel_TM"/>
</dbReference>
<accession>A0A183IWF5</accession>
<keyword evidence="2 16" id="KW-0813">Transport</keyword>
<feature type="transmembrane region" description="Helical" evidence="16">
    <location>
        <begin position="463"/>
        <end position="483"/>
    </location>
</feature>
<dbReference type="InterPro" id="IPR006202">
    <property type="entry name" value="Neur_chan_lig-bd"/>
</dbReference>
<evidence type="ECO:0000256" key="15">
    <source>
        <dbReference type="ARBA" id="ARBA00034104"/>
    </source>
</evidence>
<evidence type="ECO:0000256" key="11">
    <source>
        <dbReference type="ARBA" id="ARBA00023180"/>
    </source>
</evidence>
<evidence type="ECO:0000256" key="16">
    <source>
        <dbReference type="RuleBase" id="RU000687"/>
    </source>
</evidence>
<evidence type="ECO:0000256" key="10">
    <source>
        <dbReference type="ARBA" id="ARBA00023170"/>
    </source>
</evidence>
<keyword evidence="11" id="KW-0325">Glycoprotein</keyword>
<evidence type="ECO:0000256" key="13">
    <source>
        <dbReference type="ARBA" id="ARBA00023286"/>
    </source>
</evidence>
<protein>
    <submittedName>
        <fullName evidence="19">Neur_chan_LBD domain-containing protein</fullName>
    </submittedName>
</protein>
<dbReference type="InterPro" id="IPR038050">
    <property type="entry name" value="Neuro_actylchol_rec"/>
</dbReference>
<dbReference type="GO" id="GO:0022848">
    <property type="term" value="F:acetylcholine-gated monoatomic cation-selective channel activity"/>
    <property type="evidence" value="ECO:0007669"/>
    <property type="project" value="InterPro"/>
</dbReference>
<keyword evidence="8 16" id="KW-0472">Membrane</keyword>
<dbReference type="InterPro" id="IPR006201">
    <property type="entry name" value="Neur_channel"/>
</dbReference>
<dbReference type="NCBIfam" id="TIGR00860">
    <property type="entry name" value="LIC"/>
    <property type="match status" value="1"/>
</dbReference>
<organism evidence="19">
    <name type="scientific">Soboliphyme baturini</name>
    <dbReference type="NCBI Taxonomy" id="241478"/>
    <lineage>
        <taxon>Eukaryota</taxon>
        <taxon>Metazoa</taxon>
        <taxon>Ecdysozoa</taxon>
        <taxon>Nematoda</taxon>
        <taxon>Enoplea</taxon>
        <taxon>Dorylaimia</taxon>
        <taxon>Dioctophymatida</taxon>
        <taxon>Dioctophymatoidea</taxon>
        <taxon>Soboliphymatidae</taxon>
        <taxon>Soboliphyme</taxon>
    </lineage>
</organism>
<dbReference type="InterPro" id="IPR002394">
    <property type="entry name" value="Nicotinic_acetylcholine_rcpt"/>
</dbReference>
<name>A0A183IWF5_9BILA</name>
<evidence type="ECO:0000256" key="7">
    <source>
        <dbReference type="ARBA" id="ARBA00023065"/>
    </source>
</evidence>
<dbReference type="WBParaSite" id="SBAD_0000824701-mRNA-1">
    <property type="protein sequence ID" value="SBAD_0000824701-mRNA-1"/>
    <property type="gene ID" value="SBAD_0000824701"/>
</dbReference>
<feature type="domain" description="Neurotransmitter-gated ion-channel ligand-binding" evidence="17">
    <location>
        <begin position="23"/>
        <end position="237"/>
    </location>
</feature>
<keyword evidence="6" id="KW-0770">Synapse</keyword>
<proteinExistence type="inferred from homology"/>
<keyword evidence="3" id="KW-1003">Cell membrane</keyword>
<dbReference type="Pfam" id="PF02932">
    <property type="entry name" value="Neur_chan_memb"/>
    <property type="match status" value="1"/>
</dbReference>
<dbReference type="Pfam" id="PF02931">
    <property type="entry name" value="Neur_chan_LBD"/>
    <property type="match status" value="1"/>
</dbReference>
<evidence type="ECO:0000313" key="19">
    <source>
        <dbReference type="WBParaSite" id="SBAD_0000824701-mRNA-1"/>
    </source>
</evidence>
<keyword evidence="14 16" id="KW-0407">Ion channel</keyword>
<evidence type="ECO:0000256" key="5">
    <source>
        <dbReference type="ARBA" id="ARBA00022989"/>
    </source>
</evidence>
<keyword evidence="9" id="KW-1015">Disulfide bond</keyword>
<reference evidence="19" key="1">
    <citation type="submission" date="2016-06" db="UniProtKB">
        <authorList>
            <consortium name="WormBaseParasite"/>
        </authorList>
    </citation>
    <scope>IDENTIFICATION</scope>
</reference>
<feature type="transmembrane region" description="Helical" evidence="16">
    <location>
        <begin position="303"/>
        <end position="326"/>
    </location>
</feature>
<keyword evidence="7 16" id="KW-0406">Ion transport</keyword>
<dbReference type="PANTHER" id="PTHR18945">
    <property type="entry name" value="NEUROTRANSMITTER GATED ION CHANNEL"/>
    <property type="match status" value="1"/>
</dbReference>
<sequence length="500" mass="57912">LCSVLTRLSCSIKGLVFANENAKRLFDDLLNNYNKLRRPVRNPHDVLTILLKLRLSQIIDVHEKDQIMTTSVWLRQEWTDDQLMWDPNQYSGVSVLYVPAEMIWLPDIVLYNNADSNFNITITTKATLHHNGLVIWEPPAIYKSMCSINVEWFPFDEQTCHLKFGSWSYTSKELDLQHLDGNVEYVMEKDERDNTWSNISVLWNGIAKRHGKAYPACCPATQTFIDITYYINLRRKPLFYTVNLVFPCVGISFLTILVFYLPSHSGEKISLCISILVSLTVFFLLLAELIPATSTALPLIGKYLLFTMVMVTLSIIVTVVVLNLHFRTPTTHRMPKWLKIIFLQKLPRYLFMRRPLGSEDSLRCLDTHRNFRKKSVFQKTFIDDDGIIQSAQEPGQMPTRPQYLQVPEADSALCETLDKMIMIPPIQRACENLCFIAKLLQKKDRDDKIDEDWKFVAAVLDRLFLWIFAVVCFLGTLIILLQAPSFYDDRVPYEPRLPVL</sequence>
<dbReference type="Gene3D" id="1.20.58.390">
    <property type="entry name" value="Neurotransmitter-gated ion-channel transmembrane domain"/>
    <property type="match status" value="2"/>
</dbReference>
<evidence type="ECO:0000256" key="3">
    <source>
        <dbReference type="ARBA" id="ARBA00022475"/>
    </source>
</evidence>
<evidence type="ECO:0000256" key="12">
    <source>
        <dbReference type="ARBA" id="ARBA00023257"/>
    </source>
</evidence>
<evidence type="ECO:0000259" key="18">
    <source>
        <dbReference type="Pfam" id="PF02932"/>
    </source>
</evidence>
<comment type="similarity">
    <text evidence="1">Belongs to the ligand-gated ion channel (TC 1.A.9) family. Acetylcholine receptor (TC 1.A.9.1) subfamily.</text>
</comment>
<feature type="transmembrane region" description="Helical" evidence="16">
    <location>
        <begin position="269"/>
        <end position="291"/>
    </location>
</feature>
<evidence type="ECO:0000256" key="14">
    <source>
        <dbReference type="ARBA" id="ARBA00023303"/>
    </source>
</evidence>
<dbReference type="InterPro" id="IPR018000">
    <property type="entry name" value="Neurotransmitter_ion_chnl_CS"/>
</dbReference>
<evidence type="ECO:0000256" key="9">
    <source>
        <dbReference type="ARBA" id="ARBA00023157"/>
    </source>
</evidence>
<dbReference type="PRINTS" id="PR00252">
    <property type="entry name" value="NRIONCHANNEL"/>
</dbReference>
<feature type="transmembrane region" description="Helical" evidence="16">
    <location>
        <begin position="238"/>
        <end position="262"/>
    </location>
</feature>
<dbReference type="AlphaFoldDB" id="A0A183IWF5"/>
<keyword evidence="4 16" id="KW-0812">Transmembrane</keyword>
<dbReference type="CDD" id="cd19064">
    <property type="entry name" value="LGIC_TM_nAChR"/>
    <property type="match status" value="1"/>
</dbReference>
<evidence type="ECO:0000256" key="8">
    <source>
        <dbReference type="ARBA" id="ARBA00023136"/>
    </source>
</evidence>
<keyword evidence="10" id="KW-0675">Receptor</keyword>
<keyword evidence="13" id="KW-1071">Ligand-gated ion channel</keyword>
<evidence type="ECO:0000256" key="4">
    <source>
        <dbReference type="ARBA" id="ARBA00022692"/>
    </source>
</evidence>
<evidence type="ECO:0000256" key="2">
    <source>
        <dbReference type="ARBA" id="ARBA00022448"/>
    </source>
</evidence>
<keyword evidence="5 16" id="KW-1133">Transmembrane helix</keyword>
<evidence type="ECO:0000256" key="1">
    <source>
        <dbReference type="ARBA" id="ARBA00009237"/>
    </source>
</evidence>
<dbReference type="FunFam" id="1.20.58.390:FF:000030">
    <property type="entry name" value="Acetylcholine receptor subunit alpha-L1"/>
    <property type="match status" value="1"/>
</dbReference>